<dbReference type="AlphaFoldDB" id="A0AAN7GIL3"/>
<sequence length="393" mass="45340">MDPYCLSLAFDRYYHERLISSAHLLALQPTPFELFDTVTDLIHLEQIPYIGSYRRIRHLIMPESSYLLSLSDRVSALESNFDRLVKSRRTAATDCKYTWTVEIKGKETHKKYKFVAAIKGKKEEQEEEHQPRHHSHHHHNHKEGKNYKWTAELNHKEEEVPVTWTYALKASGRDADASSESGSEKDRKEKKYKEKKCKKERPFTRLVEIEEPTDHGTVVLRRAFSKRAGALQAAKGKKKELSPQDAAVLIQMSFKAYLVRRSRALRALKELAIAKVKLKEIRSLFNNFSYRRRIAHDVEERQRFSEKIIVLLLTVDAIEGADLMVRGSKKSILDELEAMLDVVDPQPPGKLLSMKRRTFDVPDGIIQKEMGEGVTQIVKMLEEEEGEGSADDV</sequence>
<dbReference type="InterPro" id="IPR040400">
    <property type="entry name" value="BAG5/6/7/8"/>
</dbReference>
<dbReference type="GO" id="GO:0009506">
    <property type="term" value="C:plasmodesma"/>
    <property type="evidence" value="ECO:0007669"/>
    <property type="project" value="TreeGrafter"/>
</dbReference>
<gene>
    <name evidence="3" type="ORF">SAY87_001491</name>
</gene>
<dbReference type="GO" id="GO:0006457">
    <property type="term" value="P:protein folding"/>
    <property type="evidence" value="ECO:0007669"/>
    <property type="project" value="TreeGrafter"/>
</dbReference>
<feature type="region of interest" description="Disordered" evidence="2">
    <location>
        <begin position="173"/>
        <end position="195"/>
    </location>
</feature>
<comment type="caution">
    <text evidence="3">The sequence shown here is derived from an EMBL/GenBank/DDBJ whole genome shotgun (WGS) entry which is preliminary data.</text>
</comment>
<feature type="region of interest" description="Disordered" evidence="2">
    <location>
        <begin position="120"/>
        <end position="146"/>
    </location>
</feature>
<dbReference type="EMBL" id="JAXIOK010000023">
    <property type="protein sequence ID" value="KAK4743490.1"/>
    <property type="molecule type" value="Genomic_DNA"/>
</dbReference>
<evidence type="ECO:0008006" key="5">
    <source>
        <dbReference type="Google" id="ProtNLM"/>
    </source>
</evidence>
<evidence type="ECO:0000313" key="3">
    <source>
        <dbReference type="EMBL" id="KAK4743490.1"/>
    </source>
</evidence>
<organism evidence="3 4">
    <name type="scientific">Trapa incisa</name>
    <dbReference type="NCBI Taxonomy" id="236973"/>
    <lineage>
        <taxon>Eukaryota</taxon>
        <taxon>Viridiplantae</taxon>
        <taxon>Streptophyta</taxon>
        <taxon>Embryophyta</taxon>
        <taxon>Tracheophyta</taxon>
        <taxon>Spermatophyta</taxon>
        <taxon>Magnoliopsida</taxon>
        <taxon>eudicotyledons</taxon>
        <taxon>Gunneridae</taxon>
        <taxon>Pentapetalae</taxon>
        <taxon>rosids</taxon>
        <taxon>malvids</taxon>
        <taxon>Myrtales</taxon>
        <taxon>Lythraceae</taxon>
        <taxon>Trapa</taxon>
    </lineage>
</organism>
<reference evidence="3 4" key="1">
    <citation type="journal article" date="2023" name="Hortic Res">
        <title>Pangenome of water caltrop reveals structural variations and asymmetric subgenome divergence after allopolyploidization.</title>
        <authorList>
            <person name="Zhang X."/>
            <person name="Chen Y."/>
            <person name="Wang L."/>
            <person name="Yuan Y."/>
            <person name="Fang M."/>
            <person name="Shi L."/>
            <person name="Lu R."/>
            <person name="Comes H.P."/>
            <person name="Ma Y."/>
            <person name="Chen Y."/>
            <person name="Huang G."/>
            <person name="Zhou Y."/>
            <person name="Zheng Z."/>
            <person name="Qiu Y."/>
        </authorList>
    </citation>
    <scope>NUCLEOTIDE SEQUENCE [LARGE SCALE GENOMIC DNA]</scope>
    <source>
        <tissue evidence="3">Roots</tissue>
    </source>
</reference>
<feature type="compositionally biased region" description="Basic and acidic residues" evidence="2">
    <location>
        <begin position="173"/>
        <end position="192"/>
    </location>
</feature>
<evidence type="ECO:0000313" key="4">
    <source>
        <dbReference type="Proteomes" id="UP001345219"/>
    </source>
</evidence>
<evidence type="ECO:0000256" key="1">
    <source>
        <dbReference type="ARBA" id="ARBA00023186"/>
    </source>
</evidence>
<dbReference type="PANTHER" id="PTHR33322">
    <property type="entry name" value="BAG DOMAIN CONTAINING PROTEIN, EXPRESSED"/>
    <property type="match status" value="1"/>
</dbReference>
<proteinExistence type="predicted"/>
<feature type="compositionally biased region" description="Basic residues" evidence="2">
    <location>
        <begin position="131"/>
        <end position="142"/>
    </location>
</feature>
<keyword evidence="4" id="KW-1185">Reference proteome</keyword>
<feature type="compositionally biased region" description="Basic and acidic residues" evidence="2">
    <location>
        <begin position="120"/>
        <end position="130"/>
    </location>
</feature>
<name>A0AAN7GIL3_9MYRT</name>
<keyword evidence="1" id="KW-0143">Chaperone</keyword>
<dbReference type="PANTHER" id="PTHR33322:SF3">
    <property type="entry name" value="BAG FAMILY MOLECULAR CHAPERONE REGULATOR 7"/>
    <property type="match status" value="1"/>
</dbReference>
<protein>
    <recommendedName>
        <fullName evidence="5">BCL-2-associated athanogene 7</fullName>
    </recommendedName>
</protein>
<dbReference type="Proteomes" id="UP001345219">
    <property type="component" value="Chromosome 1"/>
</dbReference>
<evidence type="ECO:0000256" key="2">
    <source>
        <dbReference type="SAM" id="MobiDB-lite"/>
    </source>
</evidence>
<accession>A0AAN7GIL3</accession>